<sequence length="543" mass="60818">MLLFLPLLVYGQQSEDSFQVMQDGKVLSVPDSLITSLQEDTSAIQTMLLKWFASEGYLNADIELVDEQRAEVARGCRFSLEELSIKYSGIDSLQVIYPDEPYSDAYLEEIIQQKINDLVSQGYAFAKSTITHFNIKEAECELTVAIAFETGKRAVVSDIYFTGAQSNSRDYLRKISRFRPGQPITPLYLRLLRTNLMASELFRNVGEGQVLLRNGEPVLVFEVQERSLNQFDGLLGYVPDASGNGQIVGDVELSLWNVLAQGNGLNFRYQRLRPETSELDLGASQDWIGNIPIGVSAGFQLYQNDTTYQSREFVLDGYYRVSPVFRLTGGISFQATTSGSNVPLVVEPDGQKRIARLGFEYSSLDNPDVPTTGNRFVVSLGIANKDLQEDSTGSFTQNMLSAEAYNYFSIFENSVIATSLHGFFLEADKVTINDLMRFGGANSLRGYAEDQFRAGTMLWGDVEYRFLMNRSSYLFAFCAAGGYERPRLLTEETSDFETTDYLYSTGFGLSYQTRIGRLTFTYAISPEQSLANGKVHFGIRTEL</sequence>
<evidence type="ECO:0000259" key="3">
    <source>
        <dbReference type="Pfam" id="PF01103"/>
    </source>
</evidence>
<dbReference type="AlphaFoldDB" id="A0A521B133"/>
<keyword evidence="2" id="KW-0472">Membrane</keyword>
<comment type="subcellular location">
    <subcellularLocation>
        <location evidence="1">Membrane</location>
    </subcellularLocation>
</comment>
<gene>
    <name evidence="4" type="ORF">SAMN06265219_101485</name>
</gene>
<dbReference type="Gene3D" id="2.40.160.50">
    <property type="entry name" value="membrane protein fhac: a member of the omp85/tpsb transporter family"/>
    <property type="match status" value="1"/>
</dbReference>
<dbReference type="EMBL" id="FXTP01000001">
    <property type="protein sequence ID" value="SMO40480.1"/>
    <property type="molecule type" value="Genomic_DNA"/>
</dbReference>
<name>A0A521B133_9BACT</name>
<evidence type="ECO:0000256" key="1">
    <source>
        <dbReference type="ARBA" id="ARBA00004370"/>
    </source>
</evidence>
<evidence type="ECO:0000313" key="4">
    <source>
        <dbReference type="EMBL" id="SMO40480.1"/>
    </source>
</evidence>
<feature type="domain" description="Bacterial surface antigen (D15)" evidence="3">
    <location>
        <begin position="351"/>
        <end position="539"/>
    </location>
</feature>
<dbReference type="InterPro" id="IPR000184">
    <property type="entry name" value="Bac_surfAg_D15"/>
</dbReference>
<reference evidence="4 5" key="1">
    <citation type="submission" date="2017-05" db="EMBL/GenBank/DDBJ databases">
        <authorList>
            <person name="Varghese N."/>
            <person name="Submissions S."/>
        </authorList>
    </citation>
    <scope>NUCLEOTIDE SEQUENCE [LARGE SCALE GENOMIC DNA]</scope>
    <source>
        <strain evidence="4 5">DSM 21985</strain>
    </source>
</reference>
<evidence type="ECO:0000256" key="2">
    <source>
        <dbReference type="ARBA" id="ARBA00023136"/>
    </source>
</evidence>
<protein>
    <submittedName>
        <fullName evidence="4">Outer membrane translocation and assembly module TamA</fullName>
    </submittedName>
</protein>
<dbReference type="Gene3D" id="3.10.20.310">
    <property type="entry name" value="membrane protein fhac"/>
    <property type="match status" value="1"/>
</dbReference>
<dbReference type="Pfam" id="PF01103">
    <property type="entry name" value="Omp85"/>
    <property type="match status" value="1"/>
</dbReference>
<evidence type="ECO:0000313" key="5">
    <source>
        <dbReference type="Proteomes" id="UP000317557"/>
    </source>
</evidence>
<proteinExistence type="predicted"/>
<dbReference type="Proteomes" id="UP000317557">
    <property type="component" value="Unassembled WGS sequence"/>
</dbReference>
<keyword evidence="5" id="KW-1185">Reference proteome</keyword>
<organism evidence="4 5">
    <name type="scientific">Gracilimonas mengyeensis</name>
    <dbReference type="NCBI Taxonomy" id="1302730"/>
    <lineage>
        <taxon>Bacteria</taxon>
        <taxon>Pseudomonadati</taxon>
        <taxon>Balneolota</taxon>
        <taxon>Balneolia</taxon>
        <taxon>Balneolales</taxon>
        <taxon>Balneolaceae</taxon>
        <taxon>Gracilimonas</taxon>
    </lineage>
</organism>
<dbReference type="GO" id="GO:0019867">
    <property type="term" value="C:outer membrane"/>
    <property type="evidence" value="ECO:0007669"/>
    <property type="project" value="InterPro"/>
</dbReference>
<accession>A0A521B133</accession>